<proteinExistence type="inferred from homology"/>
<feature type="domain" description="Fringe-like glycosyltransferase" evidence="14">
    <location>
        <begin position="215"/>
        <end position="323"/>
    </location>
</feature>
<dbReference type="PANTHER" id="PTHR23033">
    <property type="entry name" value="BETA1,3-GALACTOSYLTRANSFERASE"/>
    <property type="match status" value="1"/>
</dbReference>
<dbReference type="EC" id="2.4.1.122" evidence="4"/>
<comment type="similarity">
    <text evidence="3">Belongs to the glycosyltransferase 31 family. Beta3-Gal-T subfamily.</text>
</comment>
<evidence type="ECO:0000313" key="16">
    <source>
        <dbReference type="Proteomes" id="UP001465668"/>
    </source>
</evidence>
<keyword evidence="10 13" id="KW-1133">Transmembrane helix</keyword>
<comment type="subcellular location">
    <subcellularLocation>
        <location evidence="1">Membrane</location>
        <topology evidence="1">Single-pass type II membrane protein</topology>
    </subcellularLocation>
</comment>
<dbReference type="InterPro" id="IPR026050">
    <property type="entry name" value="C1GALT1/C1GALT1_chp1"/>
</dbReference>
<accession>A0ABR2Y7G8</accession>
<evidence type="ECO:0000256" key="8">
    <source>
        <dbReference type="ARBA" id="ARBA00022741"/>
    </source>
</evidence>
<evidence type="ECO:0000256" key="13">
    <source>
        <dbReference type="SAM" id="Phobius"/>
    </source>
</evidence>
<keyword evidence="8" id="KW-0547">Nucleotide-binding</keyword>
<reference evidence="15 16" key="1">
    <citation type="submission" date="2024-02" db="EMBL/GenBank/DDBJ databases">
        <title>First draft genome assembly of two strains of Seiridium cardinale.</title>
        <authorList>
            <person name="Emiliani G."/>
            <person name="Scali E."/>
        </authorList>
    </citation>
    <scope>NUCLEOTIDE SEQUENCE [LARGE SCALE GENOMIC DNA]</scope>
    <source>
        <strain evidence="15 16">BM-138-000479</strain>
    </source>
</reference>
<comment type="pathway">
    <text evidence="2">Protein modification; protein glycosylation.</text>
</comment>
<evidence type="ECO:0000256" key="2">
    <source>
        <dbReference type="ARBA" id="ARBA00004922"/>
    </source>
</evidence>
<protein>
    <recommendedName>
        <fullName evidence="4">N-acetylgalactosaminide beta-1,3-galactosyltransferase</fullName>
        <ecNumber evidence="4">2.4.1.122</ecNumber>
    </recommendedName>
</protein>
<dbReference type="InterPro" id="IPR003378">
    <property type="entry name" value="Fringe-like_glycosylTrfase"/>
</dbReference>
<dbReference type="EMBL" id="JARVKM010000002">
    <property type="protein sequence ID" value="KAK9782672.1"/>
    <property type="molecule type" value="Genomic_DNA"/>
</dbReference>
<evidence type="ECO:0000256" key="11">
    <source>
        <dbReference type="ARBA" id="ARBA00023136"/>
    </source>
</evidence>
<name>A0ABR2Y7G8_9PEZI</name>
<evidence type="ECO:0000256" key="10">
    <source>
        <dbReference type="ARBA" id="ARBA00022989"/>
    </source>
</evidence>
<feature type="region of interest" description="Disordered" evidence="12">
    <location>
        <begin position="78"/>
        <end position="99"/>
    </location>
</feature>
<evidence type="ECO:0000256" key="1">
    <source>
        <dbReference type="ARBA" id="ARBA00004606"/>
    </source>
</evidence>
<sequence>MLHQRTAHDVSQLKTAAELNEYHWIGCDVSAPGLGNSLKMHPALRLLGHRIPVLLTLPVILTVVYLLHTFDRSPQVALQSCEPGSNQPAQAAGPASSKVPTALDSRCKAFPDPGNLQVTIKTGATEAYEKLLPQLMTSLGCSQRVEIFSDLEETIGTYHLHDALKDFDAEMKLTHPDFEVYRLQQEYQATGQDISELAKKHKIVWNLDRYKFMHMVQKTWELNPGLDWYLFVESDTYVFWANFNTWLRRFDPSKKLYLGSEAQIWTQWFAHGGSGFVLSGALLQQFVGEDKQMASRNDKVLIDACCGDMILARAIQKYTGVEVQNNWPWINGETPWTIPFGPNYWCKPIITFHHIQPRQRALIWNFEQKRKNPDELLLFEEMSQLAFPDGKLHEQLEDWDNLSEVLVANPSGQPHTLDSCKHACSFRDDCWQYLYSDGECYLSGKGFRMGFKKPPIAGRRWISGWKPEKIEAFRKDNVCKEPEWREDDYPALSQPSAP</sequence>
<evidence type="ECO:0000256" key="7">
    <source>
        <dbReference type="ARBA" id="ARBA00022692"/>
    </source>
</evidence>
<evidence type="ECO:0000256" key="9">
    <source>
        <dbReference type="ARBA" id="ARBA00022968"/>
    </source>
</evidence>
<evidence type="ECO:0000256" key="5">
    <source>
        <dbReference type="ARBA" id="ARBA00022676"/>
    </source>
</evidence>
<evidence type="ECO:0000256" key="4">
    <source>
        <dbReference type="ARBA" id="ARBA00012557"/>
    </source>
</evidence>
<dbReference type="Pfam" id="PF02434">
    <property type="entry name" value="Fringe"/>
    <property type="match status" value="1"/>
</dbReference>
<gene>
    <name evidence="15" type="ORF">SCAR479_01015</name>
</gene>
<comment type="caution">
    <text evidence="15">The sequence shown here is derived from an EMBL/GenBank/DDBJ whole genome shotgun (WGS) entry which is preliminary data.</text>
</comment>
<feature type="compositionally biased region" description="Polar residues" evidence="12">
    <location>
        <begin position="78"/>
        <end position="89"/>
    </location>
</feature>
<evidence type="ECO:0000313" key="15">
    <source>
        <dbReference type="EMBL" id="KAK9782672.1"/>
    </source>
</evidence>
<organism evidence="15 16">
    <name type="scientific">Seiridium cardinale</name>
    <dbReference type="NCBI Taxonomy" id="138064"/>
    <lineage>
        <taxon>Eukaryota</taxon>
        <taxon>Fungi</taxon>
        <taxon>Dikarya</taxon>
        <taxon>Ascomycota</taxon>
        <taxon>Pezizomycotina</taxon>
        <taxon>Sordariomycetes</taxon>
        <taxon>Xylariomycetidae</taxon>
        <taxon>Amphisphaeriales</taxon>
        <taxon>Sporocadaceae</taxon>
        <taxon>Seiridium</taxon>
    </lineage>
</organism>
<keyword evidence="16" id="KW-1185">Reference proteome</keyword>
<evidence type="ECO:0000256" key="6">
    <source>
        <dbReference type="ARBA" id="ARBA00022679"/>
    </source>
</evidence>
<keyword evidence="7 13" id="KW-0812">Transmembrane</keyword>
<evidence type="ECO:0000256" key="3">
    <source>
        <dbReference type="ARBA" id="ARBA00006462"/>
    </source>
</evidence>
<keyword evidence="11 13" id="KW-0472">Membrane</keyword>
<dbReference type="PANTHER" id="PTHR23033:SF40">
    <property type="entry name" value="APPLE DOMAIN-CONTAINING PROTEIN"/>
    <property type="match status" value="1"/>
</dbReference>
<keyword evidence="9" id="KW-0735">Signal-anchor</keyword>
<dbReference type="Gene3D" id="3.90.550.50">
    <property type="match status" value="1"/>
</dbReference>
<dbReference type="Proteomes" id="UP001465668">
    <property type="component" value="Unassembled WGS sequence"/>
</dbReference>
<evidence type="ECO:0000259" key="14">
    <source>
        <dbReference type="Pfam" id="PF02434"/>
    </source>
</evidence>
<feature type="transmembrane region" description="Helical" evidence="13">
    <location>
        <begin position="47"/>
        <end position="67"/>
    </location>
</feature>
<keyword evidence="6" id="KW-0808">Transferase</keyword>
<evidence type="ECO:0000256" key="12">
    <source>
        <dbReference type="SAM" id="MobiDB-lite"/>
    </source>
</evidence>
<keyword evidence="5" id="KW-0328">Glycosyltransferase</keyword>